<organism evidence="1 2">
    <name type="scientific">Zizania palustris</name>
    <name type="common">Northern wild rice</name>
    <dbReference type="NCBI Taxonomy" id="103762"/>
    <lineage>
        <taxon>Eukaryota</taxon>
        <taxon>Viridiplantae</taxon>
        <taxon>Streptophyta</taxon>
        <taxon>Embryophyta</taxon>
        <taxon>Tracheophyta</taxon>
        <taxon>Spermatophyta</taxon>
        <taxon>Magnoliopsida</taxon>
        <taxon>Liliopsida</taxon>
        <taxon>Poales</taxon>
        <taxon>Poaceae</taxon>
        <taxon>BOP clade</taxon>
        <taxon>Oryzoideae</taxon>
        <taxon>Oryzeae</taxon>
        <taxon>Zizaniinae</taxon>
        <taxon>Zizania</taxon>
    </lineage>
</organism>
<reference evidence="1" key="1">
    <citation type="journal article" date="2021" name="bioRxiv">
        <title>Whole Genome Assembly and Annotation of Northern Wild Rice, Zizania palustris L., Supports a Whole Genome Duplication in the Zizania Genus.</title>
        <authorList>
            <person name="Haas M."/>
            <person name="Kono T."/>
            <person name="Macchietto M."/>
            <person name="Millas R."/>
            <person name="McGilp L."/>
            <person name="Shao M."/>
            <person name="Duquette J."/>
            <person name="Hirsch C.N."/>
            <person name="Kimball J."/>
        </authorList>
    </citation>
    <scope>NUCLEOTIDE SEQUENCE</scope>
    <source>
        <tissue evidence="1">Fresh leaf tissue</tissue>
    </source>
</reference>
<name>A0A8J5UV53_ZIZPA</name>
<evidence type="ECO:0000313" key="2">
    <source>
        <dbReference type="Proteomes" id="UP000729402"/>
    </source>
</evidence>
<dbReference type="Proteomes" id="UP000729402">
    <property type="component" value="Unassembled WGS sequence"/>
</dbReference>
<reference evidence="1" key="2">
    <citation type="submission" date="2021-02" db="EMBL/GenBank/DDBJ databases">
        <authorList>
            <person name="Kimball J.A."/>
            <person name="Haas M.W."/>
            <person name="Macchietto M."/>
            <person name="Kono T."/>
            <person name="Duquette J."/>
            <person name="Shao M."/>
        </authorList>
    </citation>
    <scope>NUCLEOTIDE SEQUENCE</scope>
    <source>
        <tissue evidence="1">Fresh leaf tissue</tissue>
    </source>
</reference>
<gene>
    <name evidence="1" type="ORF">GUJ93_ZPchr0044g38086</name>
</gene>
<sequence length="105" mass="11175">MQGFASCSRSRRARLKPWVLVARCSAIWDWEQPAAAWFEAVRLADSRGLDLEQGLSPRKQVKSLPLLVRRAGDIVVGAAPPPASAADARGLGFVLGGCGFDAGGR</sequence>
<keyword evidence="2" id="KW-1185">Reference proteome</keyword>
<comment type="caution">
    <text evidence="1">The sequence shown here is derived from an EMBL/GenBank/DDBJ whole genome shotgun (WGS) entry which is preliminary data.</text>
</comment>
<evidence type="ECO:0000313" key="1">
    <source>
        <dbReference type="EMBL" id="KAG8044147.1"/>
    </source>
</evidence>
<dbReference type="AlphaFoldDB" id="A0A8J5UV53"/>
<accession>A0A8J5UV53</accession>
<proteinExistence type="predicted"/>
<protein>
    <submittedName>
        <fullName evidence="1">Uncharacterized protein</fullName>
    </submittedName>
</protein>
<dbReference type="EMBL" id="JAAALK010000869">
    <property type="protein sequence ID" value="KAG8044147.1"/>
    <property type="molecule type" value="Genomic_DNA"/>
</dbReference>